<comment type="caution">
    <text evidence="2">The sequence shown here is derived from an EMBL/GenBank/DDBJ whole genome shotgun (WGS) entry which is preliminary data.</text>
</comment>
<dbReference type="EMBL" id="JAUIZM010000002">
    <property type="protein sequence ID" value="KAK1397165.1"/>
    <property type="molecule type" value="Genomic_DNA"/>
</dbReference>
<dbReference type="PANTHER" id="PTHR12782:SF5">
    <property type="entry name" value="PROSTAGLANDIN E SYNTHASE 2"/>
    <property type="match status" value="1"/>
</dbReference>
<sequence>MPEAKETTGAAGDTLSILVDAADPSKELKIAAETWVEALKGREFLGGKDPNLVDLAVFGVLRPICYLQSGRDMVENTRIGETRRWIWLIAVLFTIVIMAQYVELPYGNIVSYMLPEAKKPGILVELQKLVSDWTVKVIKCQKEEDRKDLAAALQADILAMITKLVELGLEVNFAISIP</sequence>
<reference evidence="2" key="1">
    <citation type="submission" date="2023-02" db="EMBL/GenBank/DDBJ databases">
        <title>Genome of toxic invasive species Heracleum sosnowskyi carries increased number of genes despite the absence of recent whole-genome duplications.</title>
        <authorList>
            <person name="Schelkunov M."/>
            <person name="Shtratnikova V."/>
            <person name="Makarenko M."/>
            <person name="Klepikova A."/>
            <person name="Omelchenko D."/>
            <person name="Novikova G."/>
            <person name="Obukhova E."/>
            <person name="Bogdanov V."/>
            <person name="Penin A."/>
            <person name="Logacheva M."/>
        </authorList>
    </citation>
    <scope>NUCLEOTIDE SEQUENCE</scope>
    <source>
        <strain evidence="2">Hsosn_3</strain>
        <tissue evidence="2">Leaf</tissue>
    </source>
</reference>
<dbReference type="SUPFAM" id="SSF47616">
    <property type="entry name" value="GST C-terminal domain-like"/>
    <property type="match status" value="1"/>
</dbReference>
<dbReference type="PANTHER" id="PTHR12782">
    <property type="entry name" value="MICROSOMAL PROSTAGLANDIN E SYNTHASE-2"/>
    <property type="match status" value="1"/>
</dbReference>
<gene>
    <name evidence="2" type="ORF">POM88_007028</name>
</gene>
<accession>A0AAD8J7E0</accession>
<evidence type="ECO:0000256" key="1">
    <source>
        <dbReference type="SAM" id="Phobius"/>
    </source>
</evidence>
<evidence type="ECO:0008006" key="4">
    <source>
        <dbReference type="Google" id="ProtNLM"/>
    </source>
</evidence>
<reference evidence="2" key="2">
    <citation type="submission" date="2023-05" db="EMBL/GenBank/DDBJ databases">
        <authorList>
            <person name="Schelkunov M.I."/>
        </authorList>
    </citation>
    <scope>NUCLEOTIDE SEQUENCE</scope>
    <source>
        <strain evidence="2">Hsosn_3</strain>
        <tissue evidence="2">Leaf</tissue>
    </source>
</reference>
<dbReference type="Proteomes" id="UP001237642">
    <property type="component" value="Unassembled WGS sequence"/>
</dbReference>
<dbReference type="GO" id="GO:0050220">
    <property type="term" value="F:prostaglandin-E synthase activity"/>
    <property type="evidence" value="ECO:0007669"/>
    <property type="project" value="TreeGrafter"/>
</dbReference>
<dbReference type="Gene3D" id="1.20.1050.10">
    <property type="match status" value="1"/>
</dbReference>
<feature type="transmembrane region" description="Helical" evidence="1">
    <location>
        <begin position="85"/>
        <end position="102"/>
    </location>
</feature>
<organism evidence="2 3">
    <name type="scientific">Heracleum sosnowskyi</name>
    <dbReference type="NCBI Taxonomy" id="360622"/>
    <lineage>
        <taxon>Eukaryota</taxon>
        <taxon>Viridiplantae</taxon>
        <taxon>Streptophyta</taxon>
        <taxon>Embryophyta</taxon>
        <taxon>Tracheophyta</taxon>
        <taxon>Spermatophyta</taxon>
        <taxon>Magnoliopsida</taxon>
        <taxon>eudicotyledons</taxon>
        <taxon>Gunneridae</taxon>
        <taxon>Pentapetalae</taxon>
        <taxon>asterids</taxon>
        <taxon>campanulids</taxon>
        <taxon>Apiales</taxon>
        <taxon>Apiaceae</taxon>
        <taxon>Apioideae</taxon>
        <taxon>apioid superclade</taxon>
        <taxon>Tordylieae</taxon>
        <taxon>Tordyliinae</taxon>
        <taxon>Heracleum</taxon>
    </lineage>
</organism>
<name>A0AAD8J7E0_9APIA</name>
<dbReference type="AlphaFoldDB" id="A0AAD8J7E0"/>
<keyword evidence="1" id="KW-0472">Membrane</keyword>
<evidence type="ECO:0000313" key="3">
    <source>
        <dbReference type="Proteomes" id="UP001237642"/>
    </source>
</evidence>
<keyword evidence="3" id="KW-1185">Reference proteome</keyword>
<protein>
    <recommendedName>
        <fullName evidence="4">GST C-terminal domain-containing protein</fullName>
    </recommendedName>
</protein>
<dbReference type="GO" id="GO:0005739">
    <property type="term" value="C:mitochondrion"/>
    <property type="evidence" value="ECO:0007669"/>
    <property type="project" value="TreeGrafter"/>
</dbReference>
<dbReference type="InterPro" id="IPR036282">
    <property type="entry name" value="Glutathione-S-Trfase_C_sf"/>
</dbReference>
<evidence type="ECO:0000313" key="2">
    <source>
        <dbReference type="EMBL" id="KAK1397165.1"/>
    </source>
</evidence>
<keyword evidence="1" id="KW-0812">Transmembrane</keyword>
<keyword evidence="1" id="KW-1133">Transmembrane helix</keyword>
<proteinExistence type="predicted"/>